<gene>
    <name evidence="1" type="ORF">MBHS_04136</name>
</gene>
<evidence type="ECO:0000313" key="2">
    <source>
        <dbReference type="Proteomes" id="UP000236724"/>
    </source>
</evidence>
<dbReference type="AlphaFoldDB" id="A0A1H6FGT9"/>
<dbReference type="Proteomes" id="UP000236724">
    <property type="component" value="Unassembled WGS sequence"/>
</dbReference>
<keyword evidence="2" id="KW-1185">Reference proteome</keyword>
<proteinExistence type="predicted"/>
<sequence>MITTPQSPPTRRGGQKPAFMGYESLKLMALTLTPHSQVELGNEGN</sequence>
<protein>
    <submittedName>
        <fullName evidence="1">Uncharacterized protein</fullName>
    </submittedName>
</protein>
<dbReference type="EMBL" id="FMSV02000546">
    <property type="protein sequence ID" value="SEH08245.1"/>
    <property type="molecule type" value="Genomic_DNA"/>
</dbReference>
<name>A0A1H6FGT9_9GAMM</name>
<evidence type="ECO:0000313" key="1">
    <source>
        <dbReference type="EMBL" id="SEH08245.1"/>
    </source>
</evidence>
<reference evidence="1 2" key="1">
    <citation type="submission" date="2016-10" db="EMBL/GenBank/DDBJ databases">
        <authorList>
            <person name="de Groot N.N."/>
        </authorList>
    </citation>
    <scope>NUCLEOTIDE SEQUENCE [LARGE SCALE GENOMIC DNA]</scope>
    <source>
        <strain evidence="1">MBHS1</strain>
    </source>
</reference>
<accession>A0A1H6FGT9</accession>
<organism evidence="1 2">
    <name type="scientific">Candidatus Venteria ishoeyi</name>
    <dbReference type="NCBI Taxonomy" id="1899563"/>
    <lineage>
        <taxon>Bacteria</taxon>
        <taxon>Pseudomonadati</taxon>
        <taxon>Pseudomonadota</taxon>
        <taxon>Gammaproteobacteria</taxon>
        <taxon>Thiotrichales</taxon>
        <taxon>Thiotrichaceae</taxon>
        <taxon>Venteria</taxon>
    </lineage>
</organism>